<comment type="caution">
    <text evidence="1">The sequence shown here is derived from an EMBL/GenBank/DDBJ whole genome shotgun (WGS) entry which is preliminary data.</text>
</comment>
<protein>
    <submittedName>
        <fullName evidence="1">YwmB family TATA-box binding protein</fullName>
    </submittedName>
</protein>
<dbReference type="AlphaFoldDB" id="A0A942USC4"/>
<gene>
    <name evidence="1" type="ORF">GOQ27_07575</name>
</gene>
<dbReference type="SUPFAM" id="SSF143842">
    <property type="entry name" value="YwmB-like"/>
    <property type="match status" value="1"/>
</dbReference>
<proteinExistence type="predicted"/>
<name>A0A942USC4_9FIRM</name>
<evidence type="ECO:0000313" key="1">
    <source>
        <dbReference type="EMBL" id="MBS4538319.1"/>
    </source>
</evidence>
<dbReference type="Pfam" id="PF08680">
    <property type="entry name" value="DUF1779"/>
    <property type="match status" value="1"/>
</dbReference>
<reference evidence="1" key="1">
    <citation type="submission" date="2019-12" db="EMBL/GenBank/DDBJ databases">
        <title>Clostridiaceae gen. nov. sp. nov., isolated from sediment in Xinjiang, China.</title>
        <authorList>
            <person name="Zhang R."/>
        </authorList>
    </citation>
    <scope>NUCLEOTIDE SEQUENCE</scope>
    <source>
        <strain evidence="1">D2Q-11</strain>
    </source>
</reference>
<dbReference type="EMBL" id="WSFT01000031">
    <property type="protein sequence ID" value="MBS4538319.1"/>
    <property type="molecule type" value="Genomic_DNA"/>
</dbReference>
<dbReference type="InterPro" id="IPR014794">
    <property type="entry name" value="DUF1779"/>
</dbReference>
<dbReference type="RefSeq" id="WP_203366245.1">
    <property type="nucleotide sequence ID" value="NZ_WSFT01000031.1"/>
</dbReference>
<dbReference type="Proteomes" id="UP000724672">
    <property type="component" value="Unassembled WGS sequence"/>
</dbReference>
<sequence length="267" mass="30729">MKGKRLIVSIGLIAMLAFSNYTVSQGIRDNLSKPVVSAFKVSESELLQVRINARDQISQEYLKENEIKKVGQGLLDKFNIQGELEYENYQQDMLDENKPIYTMDFIEEEDQRKLIISGKDKNNSSVTIILLTYIDKYSNLNKTELIVDITSEKLEEYDKIQSNIKTIFNNMEMNPKINTCIVGTFDGDIENNEKIDIVSEIMVRVGAKKVEEYTQPDIISISAYSPNIDNHIYTGNNKMNLNIAMRHNYTEDKTYIWIATPIIDHGY</sequence>
<evidence type="ECO:0000313" key="2">
    <source>
        <dbReference type="Proteomes" id="UP000724672"/>
    </source>
</evidence>
<organism evidence="1 2">
    <name type="scientific">Anaeromonas frigoriresistens</name>
    <dbReference type="NCBI Taxonomy" id="2683708"/>
    <lineage>
        <taxon>Bacteria</taxon>
        <taxon>Bacillati</taxon>
        <taxon>Bacillota</taxon>
        <taxon>Tissierellia</taxon>
        <taxon>Tissierellales</taxon>
        <taxon>Thermohalobacteraceae</taxon>
        <taxon>Anaeromonas</taxon>
    </lineage>
</organism>
<accession>A0A942USC4</accession>
<dbReference type="InterPro" id="IPR036209">
    <property type="entry name" value="YwmB-like_sf"/>
</dbReference>
<dbReference type="Gene3D" id="3.30.360.40">
    <property type="entry name" value="YwmB-like"/>
    <property type="match status" value="1"/>
</dbReference>
<keyword evidence="2" id="KW-1185">Reference proteome</keyword>
<dbReference type="Gene3D" id="3.30.2030.10">
    <property type="entry name" value="YwmB-like"/>
    <property type="match status" value="1"/>
</dbReference>